<gene>
    <name evidence="3" type="ORF">GCM10011410_08010</name>
</gene>
<protein>
    <recommendedName>
        <fullName evidence="2">HTH merR-type domain-containing protein</fullName>
    </recommendedName>
</protein>
<keyword evidence="1" id="KW-0238">DNA-binding</keyword>
<accession>A0A916U432</accession>
<dbReference type="InterPro" id="IPR047057">
    <property type="entry name" value="MerR_fam"/>
</dbReference>
<dbReference type="AlphaFoldDB" id="A0A916U432"/>
<evidence type="ECO:0000313" key="3">
    <source>
        <dbReference type="EMBL" id="GGC57949.1"/>
    </source>
</evidence>
<dbReference type="PRINTS" id="PR00040">
    <property type="entry name" value="HTHMERR"/>
</dbReference>
<organism evidence="3 4">
    <name type="scientific">Hoyosella rhizosphaerae</name>
    <dbReference type="NCBI Taxonomy" id="1755582"/>
    <lineage>
        <taxon>Bacteria</taxon>
        <taxon>Bacillati</taxon>
        <taxon>Actinomycetota</taxon>
        <taxon>Actinomycetes</taxon>
        <taxon>Mycobacteriales</taxon>
        <taxon>Hoyosellaceae</taxon>
        <taxon>Hoyosella</taxon>
    </lineage>
</organism>
<dbReference type="InterPro" id="IPR000551">
    <property type="entry name" value="MerR-type_HTH_dom"/>
</dbReference>
<dbReference type="PANTHER" id="PTHR30204:SF58">
    <property type="entry name" value="HTH-TYPE TRANSCRIPTIONAL REGULATOR YFMP"/>
    <property type="match status" value="1"/>
</dbReference>
<dbReference type="PANTHER" id="PTHR30204">
    <property type="entry name" value="REDOX-CYCLING DRUG-SENSING TRANSCRIPTIONAL ACTIVATOR SOXR"/>
    <property type="match status" value="1"/>
</dbReference>
<reference evidence="3" key="2">
    <citation type="submission" date="2020-09" db="EMBL/GenBank/DDBJ databases">
        <authorList>
            <person name="Sun Q."/>
            <person name="Zhou Y."/>
        </authorList>
    </citation>
    <scope>NUCLEOTIDE SEQUENCE</scope>
    <source>
        <strain evidence="3">CGMCC 1.15478</strain>
    </source>
</reference>
<name>A0A916U432_9ACTN</name>
<reference evidence="3" key="1">
    <citation type="journal article" date="2014" name="Int. J. Syst. Evol. Microbiol.">
        <title>Complete genome sequence of Corynebacterium casei LMG S-19264T (=DSM 44701T), isolated from a smear-ripened cheese.</title>
        <authorList>
            <consortium name="US DOE Joint Genome Institute (JGI-PGF)"/>
            <person name="Walter F."/>
            <person name="Albersmeier A."/>
            <person name="Kalinowski J."/>
            <person name="Ruckert C."/>
        </authorList>
    </citation>
    <scope>NUCLEOTIDE SEQUENCE</scope>
    <source>
        <strain evidence="3">CGMCC 1.15478</strain>
    </source>
</reference>
<dbReference type="SMART" id="SM00422">
    <property type="entry name" value="HTH_MERR"/>
    <property type="match status" value="1"/>
</dbReference>
<dbReference type="EMBL" id="BMJH01000001">
    <property type="protein sequence ID" value="GGC57949.1"/>
    <property type="molecule type" value="Genomic_DNA"/>
</dbReference>
<dbReference type="Pfam" id="PF13411">
    <property type="entry name" value="MerR_1"/>
    <property type="match status" value="1"/>
</dbReference>
<sequence length="101" mass="11207">MTSNNPFDSRRGVYAISVAAELSGVGVQMLRHYERVGLLTPRRTSGGTRRYSDEDLTVLARITDLISDGVNLAGVAYILALEERNRQLEAKLAQMKRQLGQ</sequence>
<dbReference type="Proteomes" id="UP000641514">
    <property type="component" value="Unassembled WGS sequence"/>
</dbReference>
<evidence type="ECO:0000256" key="1">
    <source>
        <dbReference type="ARBA" id="ARBA00023125"/>
    </source>
</evidence>
<proteinExistence type="predicted"/>
<evidence type="ECO:0000313" key="4">
    <source>
        <dbReference type="Proteomes" id="UP000641514"/>
    </source>
</evidence>
<comment type="caution">
    <text evidence="3">The sequence shown here is derived from an EMBL/GenBank/DDBJ whole genome shotgun (WGS) entry which is preliminary data.</text>
</comment>
<dbReference type="Gene3D" id="1.10.1660.10">
    <property type="match status" value="1"/>
</dbReference>
<evidence type="ECO:0000259" key="2">
    <source>
        <dbReference type="PROSITE" id="PS50937"/>
    </source>
</evidence>
<dbReference type="RefSeq" id="WP_188670871.1">
    <property type="nucleotide sequence ID" value="NZ_BMJH01000001.1"/>
</dbReference>
<dbReference type="PROSITE" id="PS50937">
    <property type="entry name" value="HTH_MERR_2"/>
    <property type="match status" value="1"/>
</dbReference>
<dbReference type="InterPro" id="IPR009061">
    <property type="entry name" value="DNA-bd_dom_put_sf"/>
</dbReference>
<dbReference type="GO" id="GO:0003677">
    <property type="term" value="F:DNA binding"/>
    <property type="evidence" value="ECO:0007669"/>
    <property type="project" value="UniProtKB-KW"/>
</dbReference>
<feature type="domain" description="HTH merR-type" evidence="2">
    <location>
        <begin position="13"/>
        <end position="81"/>
    </location>
</feature>
<dbReference type="SUPFAM" id="SSF46955">
    <property type="entry name" value="Putative DNA-binding domain"/>
    <property type="match status" value="1"/>
</dbReference>
<keyword evidence="4" id="KW-1185">Reference proteome</keyword>
<dbReference type="GO" id="GO:0003700">
    <property type="term" value="F:DNA-binding transcription factor activity"/>
    <property type="evidence" value="ECO:0007669"/>
    <property type="project" value="InterPro"/>
</dbReference>